<organism evidence="8 9">
    <name type="scientific">Paracoccus aestuariivivens</name>
    <dbReference type="NCBI Taxonomy" id="1820333"/>
    <lineage>
        <taxon>Bacteria</taxon>
        <taxon>Pseudomonadati</taxon>
        <taxon>Pseudomonadota</taxon>
        <taxon>Alphaproteobacteria</taxon>
        <taxon>Rhodobacterales</taxon>
        <taxon>Paracoccaceae</taxon>
        <taxon>Paracoccus</taxon>
    </lineage>
</organism>
<protein>
    <submittedName>
        <fullName evidence="8">GlsB/YeaQ/YmgE family stress response membrane protein</fullName>
    </submittedName>
</protein>
<dbReference type="GO" id="GO:0005886">
    <property type="term" value="C:plasma membrane"/>
    <property type="evidence" value="ECO:0007669"/>
    <property type="project" value="UniProtKB-SubCell"/>
</dbReference>
<evidence type="ECO:0000256" key="1">
    <source>
        <dbReference type="ARBA" id="ARBA00004651"/>
    </source>
</evidence>
<comment type="subcellular location">
    <subcellularLocation>
        <location evidence="1">Cell membrane</location>
        <topology evidence="1">Multi-pass membrane protein</topology>
    </subcellularLocation>
</comment>
<keyword evidence="3" id="KW-1003">Cell membrane</keyword>
<evidence type="ECO:0000313" key="9">
    <source>
        <dbReference type="Proteomes" id="UP000478183"/>
    </source>
</evidence>
<comment type="similarity">
    <text evidence="2">Belongs to the UPF0410 family.</text>
</comment>
<dbReference type="Proteomes" id="UP000478183">
    <property type="component" value="Unassembled WGS sequence"/>
</dbReference>
<sequence length="83" mass="8488">MEGLGWIAAIIVGGIAGWIASNIMKADTGVFLNIVLGIVGAVVGNAILGVLGLNAQHGSWIAQGFVGLFGAVILIWLYRAVAK</sequence>
<keyword evidence="5 7" id="KW-1133">Transmembrane helix</keyword>
<feature type="transmembrane region" description="Helical" evidence="7">
    <location>
        <begin position="30"/>
        <end position="54"/>
    </location>
</feature>
<dbReference type="PANTHER" id="PTHR33884:SF3">
    <property type="entry name" value="UPF0410 PROTEIN YMGE"/>
    <property type="match status" value="1"/>
</dbReference>
<dbReference type="AlphaFoldDB" id="A0A6L6J495"/>
<evidence type="ECO:0000256" key="5">
    <source>
        <dbReference type="ARBA" id="ARBA00022989"/>
    </source>
</evidence>
<evidence type="ECO:0000256" key="4">
    <source>
        <dbReference type="ARBA" id="ARBA00022692"/>
    </source>
</evidence>
<evidence type="ECO:0000256" key="2">
    <source>
        <dbReference type="ARBA" id="ARBA00011006"/>
    </source>
</evidence>
<evidence type="ECO:0000256" key="6">
    <source>
        <dbReference type="ARBA" id="ARBA00023136"/>
    </source>
</evidence>
<dbReference type="PANTHER" id="PTHR33884">
    <property type="entry name" value="UPF0410 PROTEIN YMGE"/>
    <property type="match status" value="1"/>
</dbReference>
<gene>
    <name evidence="8" type="ORF">GL286_03050</name>
</gene>
<feature type="transmembrane region" description="Helical" evidence="7">
    <location>
        <begin position="60"/>
        <end position="78"/>
    </location>
</feature>
<dbReference type="EMBL" id="WMIE01000001">
    <property type="protein sequence ID" value="MTH76700.1"/>
    <property type="molecule type" value="Genomic_DNA"/>
</dbReference>
<dbReference type="OrthoDB" id="9815411at2"/>
<evidence type="ECO:0000313" key="8">
    <source>
        <dbReference type="EMBL" id="MTH76700.1"/>
    </source>
</evidence>
<name>A0A6L6J495_9RHOB</name>
<keyword evidence="4 7" id="KW-0812">Transmembrane</keyword>
<keyword evidence="9" id="KW-1185">Reference proteome</keyword>
<accession>A0A6L6J495</accession>
<reference evidence="8 9" key="1">
    <citation type="submission" date="2019-11" db="EMBL/GenBank/DDBJ databases">
        <authorList>
            <person name="Dong K."/>
        </authorList>
    </citation>
    <scope>NUCLEOTIDE SEQUENCE [LARGE SCALE GENOMIC DNA]</scope>
    <source>
        <strain evidence="8 9">NBRC 111993</strain>
    </source>
</reference>
<evidence type="ECO:0000256" key="7">
    <source>
        <dbReference type="SAM" id="Phobius"/>
    </source>
</evidence>
<evidence type="ECO:0000256" key="3">
    <source>
        <dbReference type="ARBA" id="ARBA00022475"/>
    </source>
</evidence>
<dbReference type="Pfam" id="PF04226">
    <property type="entry name" value="Transgly_assoc"/>
    <property type="match status" value="1"/>
</dbReference>
<comment type="caution">
    <text evidence="8">The sequence shown here is derived from an EMBL/GenBank/DDBJ whole genome shotgun (WGS) entry which is preliminary data.</text>
</comment>
<feature type="transmembrane region" description="Helical" evidence="7">
    <location>
        <begin position="6"/>
        <end position="23"/>
    </location>
</feature>
<dbReference type="InterPro" id="IPR007341">
    <property type="entry name" value="Transgly_assoc"/>
</dbReference>
<keyword evidence="6 7" id="KW-0472">Membrane</keyword>
<proteinExistence type="inferred from homology"/>
<dbReference type="RefSeq" id="WP_155094053.1">
    <property type="nucleotide sequence ID" value="NZ_WMIE01000001.1"/>
</dbReference>